<proteinExistence type="predicted"/>
<accession>A0A7W7A967</accession>
<keyword evidence="2" id="KW-0472">Membrane</keyword>
<dbReference type="RefSeq" id="WP_066556616.1">
    <property type="nucleotide sequence ID" value="NZ_JACHOA010000001.1"/>
</dbReference>
<keyword evidence="2" id="KW-1133">Transmembrane helix</keyword>
<evidence type="ECO:0000256" key="1">
    <source>
        <dbReference type="SAM" id="MobiDB-lite"/>
    </source>
</evidence>
<reference evidence="3 4" key="1">
    <citation type="submission" date="2020-08" db="EMBL/GenBank/DDBJ databases">
        <title>Genomic Encyclopedia of Type Strains, Phase IV (KMG-IV): sequencing the most valuable type-strain genomes for metagenomic binning, comparative biology and taxonomic classification.</title>
        <authorList>
            <person name="Goeker M."/>
        </authorList>
    </citation>
    <scope>NUCLEOTIDE SEQUENCE [LARGE SCALE GENOMIC DNA]</scope>
    <source>
        <strain evidence="3 4">DSM 17507</strain>
    </source>
</reference>
<evidence type="ECO:0000256" key="2">
    <source>
        <dbReference type="SAM" id="Phobius"/>
    </source>
</evidence>
<feature type="region of interest" description="Disordered" evidence="1">
    <location>
        <begin position="67"/>
        <end position="92"/>
    </location>
</feature>
<comment type="caution">
    <text evidence="3">The sequence shown here is derived from an EMBL/GenBank/DDBJ whole genome shotgun (WGS) entry which is preliminary data.</text>
</comment>
<keyword evidence="2" id="KW-0812">Transmembrane</keyword>
<evidence type="ECO:0000313" key="4">
    <source>
        <dbReference type="Proteomes" id="UP000538566"/>
    </source>
</evidence>
<name>A0A7W7A967_9SPHN</name>
<feature type="transmembrane region" description="Helical" evidence="2">
    <location>
        <begin position="44"/>
        <end position="64"/>
    </location>
</feature>
<organism evidence="3 4">
    <name type="scientific">Novosphingobium taihuense</name>
    <dbReference type="NCBI Taxonomy" id="260085"/>
    <lineage>
        <taxon>Bacteria</taxon>
        <taxon>Pseudomonadati</taxon>
        <taxon>Pseudomonadota</taxon>
        <taxon>Alphaproteobacteria</taxon>
        <taxon>Sphingomonadales</taxon>
        <taxon>Sphingomonadaceae</taxon>
        <taxon>Novosphingobium</taxon>
    </lineage>
</organism>
<dbReference type="Proteomes" id="UP000538566">
    <property type="component" value="Unassembled WGS sequence"/>
</dbReference>
<protein>
    <submittedName>
        <fullName evidence="3">Uncharacterized protein</fullName>
    </submittedName>
</protein>
<sequence>MSDLDQALRRLGTLPAPSGLATIDDAVLAGLAASRREAAAGSRLMGFAAALALVVGVAGGGLAGGEPATAQPISPFAPDNPLAPSTLLDVHP</sequence>
<evidence type="ECO:0000313" key="3">
    <source>
        <dbReference type="EMBL" id="MBB4612743.1"/>
    </source>
</evidence>
<keyword evidence="4" id="KW-1185">Reference proteome</keyword>
<dbReference type="EMBL" id="JACHOA010000001">
    <property type="protein sequence ID" value="MBB4612743.1"/>
    <property type="molecule type" value="Genomic_DNA"/>
</dbReference>
<dbReference type="AlphaFoldDB" id="A0A7W7A967"/>
<gene>
    <name evidence="3" type="ORF">GGR37_000989</name>
</gene>